<accession>A0A913ZQG6</accession>
<dbReference type="Proteomes" id="UP000887568">
    <property type="component" value="Unplaced"/>
</dbReference>
<dbReference type="OMA" id="LLANENC"/>
<feature type="signal peptide" evidence="1">
    <location>
        <begin position="1"/>
        <end position="17"/>
    </location>
</feature>
<protein>
    <submittedName>
        <fullName evidence="2">Uncharacterized protein</fullName>
    </submittedName>
</protein>
<dbReference type="EnsemblMetazoa" id="XM_038197696.1">
    <property type="protein sequence ID" value="XP_038053624.1"/>
    <property type="gene ID" value="LOC119726081"/>
</dbReference>
<feature type="chain" id="PRO_5037046643" evidence="1">
    <location>
        <begin position="18"/>
        <end position="194"/>
    </location>
</feature>
<proteinExistence type="predicted"/>
<name>A0A913ZQG6_PATMI</name>
<dbReference type="GeneID" id="119726081"/>
<sequence length="194" mass="21162">MKAIALVIVCLLAVARSIHVEDLHVSFCDTEQCTCTPAQTFGLFSAVYMDDLGCYCSCGSSKDESCSKDGDCIQGLHCAAGEEKGGHGRCEDACKKPGFSCGKFEKCSAESGEPVCKCKMYECSDLKIGMGICADDPVQNKKVTFLNDCQYVNVNCERLKANQKKLTKLPISDCAEPNPIFEPGLNAFQFEKRY</sequence>
<dbReference type="AlphaFoldDB" id="A0A913ZQG6"/>
<reference evidence="2" key="1">
    <citation type="submission" date="2022-11" db="UniProtKB">
        <authorList>
            <consortium name="EnsemblMetazoa"/>
        </authorList>
    </citation>
    <scope>IDENTIFICATION</scope>
</reference>
<evidence type="ECO:0000313" key="2">
    <source>
        <dbReference type="EnsemblMetazoa" id="XP_038053624.1"/>
    </source>
</evidence>
<dbReference type="RefSeq" id="XP_038053624.1">
    <property type="nucleotide sequence ID" value="XM_038197696.1"/>
</dbReference>
<organism evidence="2 3">
    <name type="scientific">Patiria miniata</name>
    <name type="common">Bat star</name>
    <name type="synonym">Asterina miniata</name>
    <dbReference type="NCBI Taxonomy" id="46514"/>
    <lineage>
        <taxon>Eukaryota</taxon>
        <taxon>Metazoa</taxon>
        <taxon>Echinodermata</taxon>
        <taxon>Eleutherozoa</taxon>
        <taxon>Asterozoa</taxon>
        <taxon>Asteroidea</taxon>
        <taxon>Valvatacea</taxon>
        <taxon>Valvatida</taxon>
        <taxon>Asterinidae</taxon>
        <taxon>Patiria</taxon>
    </lineage>
</organism>
<keyword evidence="1" id="KW-0732">Signal</keyword>
<evidence type="ECO:0000256" key="1">
    <source>
        <dbReference type="SAM" id="SignalP"/>
    </source>
</evidence>
<keyword evidence="3" id="KW-1185">Reference proteome</keyword>
<evidence type="ECO:0000313" key="3">
    <source>
        <dbReference type="Proteomes" id="UP000887568"/>
    </source>
</evidence>